<evidence type="ECO:0000313" key="14">
    <source>
        <dbReference type="Proteomes" id="UP000262583"/>
    </source>
</evidence>
<dbReference type="HAMAP" id="MF_00004">
    <property type="entry name" value="Aden_phosphoribosyltr"/>
    <property type="match status" value="1"/>
</dbReference>
<dbReference type="Gene3D" id="3.40.50.2020">
    <property type="match status" value="1"/>
</dbReference>
<evidence type="ECO:0000256" key="5">
    <source>
        <dbReference type="ARBA" id="ARBA00008391"/>
    </source>
</evidence>
<dbReference type="UniPathway" id="UPA00588">
    <property type="reaction ID" value="UER00646"/>
</dbReference>
<evidence type="ECO:0000256" key="2">
    <source>
        <dbReference type="ARBA" id="ARBA00003968"/>
    </source>
</evidence>
<accession>A0A2Z4Y5T1</accession>
<evidence type="ECO:0000256" key="9">
    <source>
        <dbReference type="ARBA" id="ARBA00022679"/>
    </source>
</evidence>
<dbReference type="Proteomes" id="UP000262583">
    <property type="component" value="Chromosome"/>
</dbReference>
<dbReference type="NCBIfam" id="NF002636">
    <property type="entry name" value="PRK02304.1-5"/>
    <property type="match status" value="1"/>
</dbReference>
<dbReference type="Pfam" id="PF00156">
    <property type="entry name" value="Pribosyltran"/>
    <property type="match status" value="1"/>
</dbReference>
<comment type="pathway">
    <text evidence="4 11">Purine metabolism; AMP biosynthesis via salvage pathway; AMP from adenine: step 1/1.</text>
</comment>
<reference evidence="13 14" key="1">
    <citation type="submission" date="2018-05" db="EMBL/GenBank/DDBJ databases">
        <title>A metagenomic window into the 2 km-deep terrestrial subsurface aquifer revealed taxonomically and functionally diverse microbial community comprising novel uncultured bacterial lineages.</title>
        <authorList>
            <person name="Kadnikov V.V."/>
            <person name="Mardanov A.V."/>
            <person name="Beletsky A.V."/>
            <person name="Banks D."/>
            <person name="Pimenov N.V."/>
            <person name="Frank Y.A."/>
            <person name="Karnachuk O.V."/>
            <person name="Ravin N.V."/>
        </authorList>
    </citation>
    <scope>NUCLEOTIDE SEQUENCE [LARGE SCALE GENOMIC DNA]</scope>
    <source>
        <strain evidence="13">BY</strain>
    </source>
</reference>
<dbReference type="EMBL" id="CP030759">
    <property type="protein sequence ID" value="AXA36062.1"/>
    <property type="molecule type" value="Genomic_DNA"/>
</dbReference>
<evidence type="ECO:0000256" key="11">
    <source>
        <dbReference type="HAMAP-Rule" id="MF_00004"/>
    </source>
</evidence>
<dbReference type="PANTHER" id="PTHR32315">
    <property type="entry name" value="ADENINE PHOSPHORIBOSYLTRANSFERASE"/>
    <property type="match status" value="1"/>
</dbReference>
<evidence type="ECO:0000256" key="8">
    <source>
        <dbReference type="ARBA" id="ARBA00022676"/>
    </source>
</evidence>
<comment type="subunit">
    <text evidence="11">Homodimer.</text>
</comment>
<protein>
    <recommendedName>
        <fullName evidence="6 11">Adenine phosphoribosyltransferase</fullName>
        <shortName evidence="11">APRT</shortName>
        <ecNumber evidence="6 11">2.4.2.7</ecNumber>
    </recommendedName>
</protein>
<dbReference type="SUPFAM" id="SSF53271">
    <property type="entry name" value="PRTase-like"/>
    <property type="match status" value="1"/>
</dbReference>
<evidence type="ECO:0000256" key="4">
    <source>
        <dbReference type="ARBA" id="ARBA00004659"/>
    </source>
</evidence>
<dbReference type="PANTHER" id="PTHR32315:SF3">
    <property type="entry name" value="ADENINE PHOSPHORIBOSYLTRANSFERASE"/>
    <property type="match status" value="1"/>
</dbReference>
<evidence type="ECO:0000256" key="6">
    <source>
        <dbReference type="ARBA" id="ARBA00011893"/>
    </source>
</evidence>
<sequence length="170" mass="18693">MDLKRFIRDIPDFPKKGIIFKDITPLLKSPEAFRYTVDEFAKRYQKKGITQVVAIESRGFIFGAALAYKLGAGIVPVRKIGKLPAKTRRESYELEYGTDSVEIHEDALGAGDRIVVLDDVIATGGTLAAACRLAQSLGAEIVEAATVIELTFLDGRPKLGNLPFFSLVQY</sequence>
<keyword evidence="8 11" id="KW-0328">Glycosyltransferase</keyword>
<keyword evidence="7 11" id="KW-0963">Cytoplasm</keyword>
<dbReference type="GO" id="GO:0016208">
    <property type="term" value="F:AMP binding"/>
    <property type="evidence" value="ECO:0007669"/>
    <property type="project" value="TreeGrafter"/>
</dbReference>
<comment type="subcellular location">
    <subcellularLocation>
        <location evidence="3 11">Cytoplasm</location>
    </subcellularLocation>
</comment>
<name>A0A2Z4Y5T1_SUMC1</name>
<evidence type="ECO:0000259" key="12">
    <source>
        <dbReference type="Pfam" id="PF00156"/>
    </source>
</evidence>
<keyword evidence="9 11" id="KW-0808">Transferase</keyword>
<dbReference type="GO" id="GO:0005737">
    <property type="term" value="C:cytoplasm"/>
    <property type="evidence" value="ECO:0007669"/>
    <property type="project" value="UniProtKB-SubCell"/>
</dbReference>
<evidence type="ECO:0000256" key="10">
    <source>
        <dbReference type="ARBA" id="ARBA00022726"/>
    </source>
</evidence>
<comment type="catalytic activity">
    <reaction evidence="1 11">
        <text>AMP + diphosphate = 5-phospho-alpha-D-ribose 1-diphosphate + adenine</text>
        <dbReference type="Rhea" id="RHEA:16609"/>
        <dbReference type="ChEBI" id="CHEBI:16708"/>
        <dbReference type="ChEBI" id="CHEBI:33019"/>
        <dbReference type="ChEBI" id="CHEBI:58017"/>
        <dbReference type="ChEBI" id="CHEBI:456215"/>
        <dbReference type="EC" id="2.4.2.7"/>
    </reaction>
</comment>
<feature type="domain" description="Phosphoribosyltransferase" evidence="12">
    <location>
        <begin position="42"/>
        <end position="148"/>
    </location>
</feature>
<dbReference type="GO" id="GO:0006166">
    <property type="term" value="P:purine ribonucleoside salvage"/>
    <property type="evidence" value="ECO:0007669"/>
    <property type="project" value="UniProtKB-UniRule"/>
</dbReference>
<dbReference type="GO" id="GO:0006168">
    <property type="term" value="P:adenine salvage"/>
    <property type="evidence" value="ECO:0007669"/>
    <property type="project" value="InterPro"/>
</dbReference>
<dbReference type="CDD" id="cd06223">
    <property type="entry name" value="PRTases_typeI"/>
    <property type="match status" value="1"/>
</dbReference>
<dbReference type="InterPro" id="IPR029057">
    <property type="entry name" value="PRTase-like"/>
</dbReference>
<evidence type="ECO:0000313" key="13">
    <source>
        <dbReference type="EMBL" id="AXA36062.1"/>
    </source>
</evidence>
<proteinExistence type="inferred from homology"/>
<dbReference type="GO" id="GO:0003999">
    <property type="term" value="F:adenine phosphoribosyltransferase activity"/>
    <property type="evidence" value="ECO:0007669"/>
    <property type="project" value="UniProtKB-UniRule"/>
</dbReference>
<evidence type="ECO:0000256" key="7">
    <source>
        <dbReference type="ARBA" id="ARBA00022490"/>
    </source>
</evidence>
<organism evidence="13 14">
    <name type="scientific">Sumerlaea chitinivorans</name>
    <dbReference type="NCBI Taxonomy" id="2250252"/>
    <lineage>
        <taxon>Bacteria</taxon>
        <taxon>Candidatus Sumerlaeota</taxon>
        <taxon>Candidatus Sumerlaeia</taxon>
        <taxon>Candidatus Sumerlaeales</taxon>
        <taxon>Candidatus Sumerlaeaceae</taxon>
        <taxon>Candidatus Sumerlaea</taxon>
    </lineage>
</organism>
<dbReference type="NCBIfam" id="TIGR01090">
    <property type="entry name" value="apt"/>
    <property type="match status" value="1"/>
</dbReference>
<evidence type="ECO:0000256" key="1">
    <source>
        <dbReference type="ARBA" id="ARBA00000868"/>
    </source>
</evidence>
<dbReference type="AlphaFoldDB" id="A0A2Z4Y5T1"/>
<gene>
    <name evidence="11" type="primary">apt</name>
    <name evidence="13" type="ORF">BRCON_1285</name>
</gene>
<dbReference type="InterPro" id="IPR005764">
    <property type="entry name" value="Ade_phspho_trans"/>
</dbReference>
<comment type="function">
    <text evidence="2 11">Catalyzes a salvage reaction resulting in the formation of AMP, that is energically less costly than de novo synthesis.</text>
</comment>
<keyword evidence="10 11" id="KW-0660">Purine salvage</keyword>
<dbReference type="FunFam" id="3.40.50.2020:FF:000021">
    <property type="entry name" value="Adenine phosphoribosyltransferase"/>
    <property type="match status" value="1"/>
</dbReference>
<dbReference type="InterPro" id="IPR000836">
    <property type="entry name" value="PRTase_dom"/>
</dbReference>
<dbReference type="InterPro" id="IPR050054">
    <property type="entry name" value="UPRTase/APRTase"/>
</dbReference>
<dbReference type="NCBIfam" id="NF002634">
    <property type="entry name" value="PRK02304.1-3"/>
    <property type="match status" value="1"/>
</dbReference>
<evidence type="ECO:0000256" key="3">
    <source>
        <dbReference type="ARBA" id="ARBA00004496"/>
    </source>
</evidence>
<dbReference type="KEGG" id="schv:BRCON_1285"/>
<dbReference type="GO" id="GO:0044209">
    <property type="term" value="P:AMP salvage"/>
    <property type="evidence" value="ECO:0007669"/>
    <property type="project" value="UniProtKB-UniRule"/>
</dbReference>
<comment type="similarity">
    <text evidence="5 11">Belongs to the purine/pyrimidine phosphoribosyltransferase family.</text>
</comment>
<dbReference type="GO" id="GO:0002055">
    <property type="term" value="F:adenine binding"/>
    <property type="evidence" value="ECO:0007669"/>
    <property type="project" value="TreeGrafter"/>
</dbReference>
<dbReference type="EC" id="2.4.2.7" evidence="6 11"/>